<dbReference type="Proteomes" id="UP000176376">
    <property type="component" value="Unassembled WGS sequence"/>
</dbReference>
<keyword evidence="1" id="KW-0732">Signal</keyword>
<evidence type="ECO:0000313" key="2">
    <source>
        <dbReference type="EMBL" id="OGK55807.1"/>
    </source>
</evidence>
<dbReference type="STRING" id="1802074.A3J15_03855"/>
<sequence length="154" mass="16893">MKKIILLFLIILLGSFFSIARAQEHETVCFCHNVLHNPVTICTDDDGLIQGHTAHVQNGSDILGECPVFQPTITINPTIVIPTTVILPTEAVEPTKVPTQRVSPTNKPTNIPKPTKTLCQCGRLNFGCNPVCTFCPKFPNPMGCNGKFQSCTRF</sequence>
<name>A0A1F7JJL8_9BACT</name>
<gene>
    <name evidence="2" type="ORF">A3J15_03855</name>
</gene>
<protein>
    <submittedName>
        <fullName evidence="2">Uncharacterized protein</fullName>
    </submittedName>
</protein>
<dbReference type="AlphaFoldDB" id="A0A1F7JJL8"/>
<feature type="signal peptide" evidence="1">
    <location>
        <begin position="1"/>
        <end position="22"/>
    </location>
</feature>
<feature type="chain" id="PRO_5009529461" evidence="1">
    <location>
        <begin position="23"/>
        <end position="154"/>
    </location>
</feature>
<dbReference type="EMBL" id="MGAY01000052">
    <property type="protein sequence ID" value="OGK55807.1"/>
    <property type="molecule type" value="Genomic_DNA"/>
</dbReference>
<evidence type="ECO:0000256" key="1">
    <source>
        <dbReference type="SAM" id="SignalP"/>
    </source>
</evidence>
<proteinExistence type="predicted"/>
<evidence type="ECO:0000313" key="3">
    <source>
        <dbReference type="Proteomes" id="UP000176376"/>
    </source>
</evidence>
<comment type="caution">
    <text evidence="2">The sequence shown here is derived from an EMBL/GenBank/DDBJ whole genome shotgun (WGS) entry which is preliminary data.</text>
</comment>
<organism evidence="2 3">
    <name type="scientific">Candidatus Roizmanbacteria bacterium RIFCSPLOWO2_02_FULL_38_10</name>
    <dbReference type="NCBI Taxonomy" id="1802074"/>
    <lineage>
        <taxon>Bacteria</taxon>
        <taxon>Candidatus Roizmaniibacteriota</taxon>
    </lineage>
</organism>
<reference evidence="2 3" key="1">
    <citation type="journal article" date="2016" name="Nat. Commun.">
        <title>Thousands of microbial genomes shed light on interconnected biogeochemical processes in an aquifer system.</title>
        <authorList>
            <person name="Anantharaman K."/>
            <person name="Brown C.T."/>
            <person name="Hug L.A."/>
            <person name="Sharon I."/>
            <person name="Castelle C.J."/>
            <person name="Probst A.J."/>
            <person name="Thomas B.C."/>
            <person name="Singh A."/>
            <person name="Wilkins M.J."/>
            <person name="Karaoz U."/>
            <person name="Brodie E.L."/>
            <person name="Williams K.H."/>
            <person name="Hubbard S.S."/>
            <person name="Banfield J.F."/>
        </authorList>
    </citation>
    <scope>NUCLEOTIDE SEQUENCE [LARGE SCALE GENOMIC DNA]</scope>
</reference>
<accession>A0A1F7JJL8</accession>